<sequence>MKIADPLALKAKLPKSIIVFAASQLNGDRETQEDFFENYNDECFVLADGVGGIPNGEIAAKIAVETAIWGYKLIRQRSFYWQDKKLFMKRIFRSTNIALWQKKRETGFEEGLATTLEVLVVGDRIFWLGHVGDSSSWLLHNDTFTKLTIDDADTHGYLTKVVGTKRYGLIPQYITGLFLPGDTMVIVSDGVTSALDKESIKKIIRDSGNTTESITKTVLELLKKAEDQGGTDNMTAIIVKRIATR</sequence>
<evidence type="ECO:0000313" key="2">
    <source>
        <dbReference type="EMBL" id="OGG24166.1"/>
    </source>
</evidence>
<dbReference type="EMBL" id="MFJV01000001">
    <property type="protein sequence ID" value="OGG24166.1"/>
    <property type="molecule type" value="Genomic_DNA"/>
</dbReference>
<dbReference type="Pfam" id="PF13672">
    <property type="entry name" value="PP2C_2"/>
    <property type="match status" value="1"/>
</dbReference>
<dbReference type="SMART" id="SM00331">
    <property type="entry name" value="PP2C_SIG"/>
    <property type="match status" value="1"/>
</dbReference>
<name>A0A1F6AHT9_9BACT</name>
<gene>
    <name evidence="2" type="ORF">A3A79_03165</name>
</gene>
<dbReference type="Gene3D" id="3.60.40.10">
    <property type="entry name" value="PPM-type phosphatase domain"/>
    <property type="match status" value="1"/>
</dbReference>
<protein>
    <recommendedName>
        <fullName evidence="1">PPM-type phosphatase domain-containing protein</fullName>
    </recommendedName>
</protein>
<dbReference type="InterPro" id="IPR036457">
    <property type="entry name" value="PPM-type-like_dom_sf"/>
</dbReference>
<dbReference type="STRING" id="1798392.A3A79_03165"/>
<reference evidence="2 3" key="1">
    <citation type="journal article" date="2016" name="Nat. Commun.">
        <title>Thousands of microbial genomes shed light on interconnected biogeochemical processes in an aquifer system.</title>
        <authorList>
            <person name="Anantharaman K."/>
            <person name="Brown C.T."/>
            <person name="Hug L.A."/>
            <person name="Sharon I."/>
            <person name="Castelle C.J."/>
            <person name="Probst A.J."/>
            <person name="Thomas B.C."/>
            <person name="Singh A."/>
            <person name="Wilkins M.J."/>
            <person name="Karaoz U."/>
            <person name="Brodie E.L."/>
            <person name="Williams K.H."/>
            <person name="Hubbard S.S."/>
            <person name="Banfield J.F."/>
        </authorList>
    </citation>
    <scope>NUCLEOTIDE SEQUENCE [LARGE SCALE GENOMIC DNA]</scope>
</reference>
<comment type="caution">
    <text evidence="2">The sequence shown here is derived from an EMBL/GenBank/DDBJ whole genome shotgun (WGS) entry which is preliminary data.</text>
</comment>
<accession>A0A1F6AHT9</accession>
<dbReference type="AlphaFoldDB" id="A0A1F6AHT9"/>
<evidence type="ECO:0000259" key="1">
    <source>
        <dbReference type="PROSITE" id="PS51746"/>
    </source>
</evidence>
<organism evidence="2 3">
    <name type="scientific">Candidatus Gottesmanbacteria bacterium RIFCSPLOWO2_01_FULL_43_11b</name>
    <dbReference type="NCBI Taxonomy" id="1798392"/>
    <lineage>
        <taxon>Bacteria</taxon>
        <taxon>Candidatus Gottesmaniibacteriota</taxon>
    </lineage>
</organism>
<dbReference type="InterPro" id="IPR001932">
    <property type="entry name" value="PPM-type_phosphatase-like_dom"/>
</dbReference>
<dbReference type="PROSITE" id="PS51746">
    <property type="entry name" value="PPM_2"/>
    <property type="match status" value="1"/>
</dbReference>
<dbReference type="SMART" id="SM00332">
    <property type="entry name" value="PP2Cc"/>
    <property type="match status" value="1"/>
</dbReference>
<feature type="domain" description="PPM-type phosphatase" evidence="1">
    <location>
        <begin position="19"/>
        <end position="241"/>
    </location>
</feature>
<proteinExistence type="predicted"/>
<evidence type="ECO:0000313" key="3">
    <source>
        <dbReference type="Proteomes" id="UP000178759"/>
    </source>
</evidence>
<dbReference type="SUPFAM" id="SSF81606">
    <property type="entry name" value="PP2C-like"/>
    <property type="match status" value="1"/>
</dbReference>
<dbReference type="Proteomes" id="UP000178759">
    <property type="component" value="Unassembled WGS sequence"/>
</dbReference>
<dbReference type="CDD" id="cd00143">
    <property type="entry name" value="PP2Cc"/>
    <property type="match status" value="1"/>
</dbReference>